<dbReference type="GO" id="GO:0003677">
    <property type="term" value="F:DNA binding"/>
    <property type="evidence" value="ECO:0007669"/>
    <property type="project" value="UniProtKB-KW"/>
</dbReference>
<gene>
    <name evidence="2" type="ORF">QO018_000518</name>
</gene>
<accession>A0ABU0ME46</accession>
<name>A0ABU0ME46_9PROT</name>
<dbReference type="InterPro" id="IPR038268">
    <property type="entry name" value="RHH_sf"/>
</dbReference>
<feature type="domain" description="Ribbon-helix-helix" evidence="1">
    <location>
        <begin position="2"/>
        <end position="64"/>
    </location>
</feature>
<dbReference type="RefSeq" id="WP_209978508.1">
    <property type="nucleotide sequence ID" value="NZ_JAGINO010000002.1"/>
</dbReference>
<organism evidence="2 3">
    <name type="scientific">Azospirillum picis</name>
    <dbReference type="NCBI Taxonomy" id="488438"/>
    <lineage>
        <taxon>Bacteria</taxon>
        <taxon>Pseudomonadati</taxon>
        <taxon>Pseudomonadota</taxon>
        <taxon>Alphaproteobacteria</taxon>
        <taxon>Rhodospirillales</taxon>
        <taxon>Azospirillaceae</taxon>
        <taxon>Azospirillum</taxon>
    </lineage>
</organism>
<keyword evidence="3" id="KW-1185">Reference proteome</keyword>
<sequence>MKRRSLMINGRRVTLRMEKEIWQAVDDVARRRCMTVSDLVSEADRSRGNDSLTAAVRVGVVDYYRRLVDNLDRYGMTRAVLSKPFECRKTVSTEHTTLQ</sequence>
<reference evidence="2 3" key="1">
    <citation type="submission" date="2023-07" db="EMBL/GenBank/DDBJ databases">
        <title>Genomic Encyclopedia of Type Strains, Phase IV (KMG-IV): sequencing the most valuable type-strain genomes for metagenomic binning, comparative biology and taxonomic classification.</title>
        <authorList>
            <person name="Goeker M."/>
        </authorList>
    </citation>
    <scope>NUCLEOTIDE SEQUENCE [LARGE SCALE GENOMIC DNA]</scope>
    <source>
        <strain evidence="2 3">DSM 19922</strain>
    </source>
</reference>
<evidence type="ECO:0000313" key="3">
    <source>
        <dbReference type="Proteomes" id="UP001244552"/>
    </source>
</evidence>
<comment type="caution">
    <text evidence="2">The sequence shown here is derived from an EMBL/GenBank/DDBJ whole genome shotgun (WGS) entry which is preliminary data.</text>
</comment>
<dbReference type="InterPro" id="IPR027373">
    <property type="entry name" value="RHH_dom"/>
</dbReference>
<proteinExistence type="predicted"/>
<keyword evidence="2" id="KW-0238">DNA-binding</keyword>
<dbReference type="Pfam" id="PF13467">
    <property type="entry name" value="RHH_4"/>
    <property type="match status" value="1"/>
</dbReference>
<evidence type="ECO:0000259" key="1">
    <source>
        <dbReference type="Pfam" id="PF13467"/>
    </source>
</evidence>
<dbReference type="Gene3D" id="1.10.3990.20">
    <property type="entry name" value="protein bp1543"/>
    <property type="match status" value="1"/>
</dbReference>
<protein>
    <submittedName>
        <fullName evidence="2">DNA-binding ribbon-helix-helix protein</fullName>
    </submittedName>
</protein>
<evidence type="ECO:0000313" key="2">
    <source>
        <dbReference type="EMBL" id="MDQ0531682.1"/>
    </source>
</evidence>
<dbReference type="Proteomes" id="UP001244552">
    <property type="component" value="Unassembled WGS sequence"/>
</dbReference>
<dbReference type="EMBL" id="JAUSVU010000002">
    <property type="protein sequence ID" value="MDQ0531682.1"/>
    <property type="molecule type" value="Genomic_DNA"/>
</dbReference>